<dbReference type="SUPFAM" id="SSF56300">
    <property type="entry name" value="Metallo-dependent phosphatases"/>
    <property type="match status" value="1"/>
</dbReference>
<organism evidence="2 3">
    <name type="scientific">Heterodera schachtii</name>
    <name type="common">Sugarbeet cyst nematode worm</name>
    <name type="synonym">Tylenchus schachtii</name>
    <dbReference type="NCBI Taxonomy" id="97005"/>
    <lineage>
        <taxon>Eukaryota</taxon>
        <taxon>Metazoa</taxon>
        <taxon>Ecdysozoa</taxon>
        <taxon>Nematoda</taxon>
        <taxon>Chromadorea</taxon>
        <taxon>Rhabditida</taxon>
        <taxon>Tylenchina</taxon>
        <taxon>Tylenchomorpha</taxon>
        <taxon>Tylenchoidea</taxon>
        <taxon>Heteroderidae</taxon>
        <taxon>Heteroderinae</taxon>
        <taxon>Heterodera</taxon>
    </lineage>
</organism>
<reference evidence="2 3" key="1">
    <citation type="submission" date="2024-10" db="EMBL/GenBank/DDBJ databases">
        <authorList>
            <person name="Kim D."/>
        </authorList>
    </citation>
    <scope>NUCLEOTIDE SEQUENCE [LARGE SCALE GENOMIC DNA]</scope>
    <source>
        <strain evidence="2">Taebaek</strain>
    </source>
</reference>
<dbReference type="InterPro" id="IPR004000">
    <property type="entry name" value="Actin"/>
</dbReference>
<dbReference type="InterPro" id="IPR043129">
    <property type="entry name" value="ATPase_NBD"/>
</dbReference>
<dbReference type="Pfam" id="PF00022">
    <property type="entry name" value="Actin"/>
    <property type="match status" value="1"/>
</dbReference>
<protein>
    <recommendedName>
        <fullName evidence="4">Actin-related protein 10</fullName>
    </recommendedName>
</protein>
<evidence type="ECO:0008006" key="4">
    <source>
        <dbReference type="Google" id="ProtNLM"/>
    </source>
</evidence>
<name>A0ABD2JHJ8_HETSC</name>
<gene>
    <name evidence="2" type="ORF">niasHS_006444</name>
</gene>
<dbReference type="AlphaFoldDB" id="A0ABD2JHJ8"/>
<dbReference type="Proteomes" id="UP001620645">
    <property type="component" value="Unassembled WGS sequence"/>
</dbReference>
<dbReference type="Gene3D" id="3.60.21.10">
    <property type="match status" value="2"/>
</dbReference>
<dbReference type="PANTHER" id="PTHR11937">
    <property type="entry name" value="ACTIN"/>
    <property type="match status" value="1"/>
</dbReference>
<evidence type="ECO:0000313" key="2">
    <source>
        <dbReference type="EMBL" id="KAL3089992.1"/>
    </source>
</evidence>
<dbReference type="EMBL" id="JBICCN010000143">
    <property type="protein sequence ID" value="KAL3089992.1"/>
    <property type="molecule type" value="Genomic_DNA"/>
</dbReference>
<dbReference type="Gene3D" id="3.30.420.40">
    <property type="match status" value="2"/>
</dbReference>
<dbReference type="Gene3D" id="3.90.640.10">
    <property type="entry name" value="Actin, Chain A, domain 4"/>
    <property type="match status" value="1"/>
</dbReference>
<evidence type="ECO:0000256" key="1">
    <source>
        <dbReference type="RuleBase" id="RU000487"/>
    </source>
</evidence>
<dbReference type="InterPro" id="IPR029052">
    <property type="entry name" value="Metallo-depent_PP-like"/>
</dbReference>
<dbReference type="SMART" id="SM00268">
    <property type="entry name" value="ACTIN"/>
    <property type="match status" value="1"/>
</dbReference>
<comment type="caution">
    <text evidence="2">The sequence shown here is derived from an EMBL/GenBank/DDBJ whole genome shotgun (WGS) entry which is preliminary data.</text>
</comment>
<keyword evidence="3" id="KW-1185">Reference proteome</keyword>
<accession>A0ABD2JHJ8</accession>
<proteinExistence type="inferred from homology"/>
<comment type="similarity">
    <text evidence="1">Belongs to the actin family.</text>
</comment>
<sequence length="764" mass="83020">MNTSTPRDAPTAQDARTLRQMASLRRSMRSTLSPIVAEEGEREGTSAAAATQRRSTDLAQSLLQRRSVLSQFGSAQSSVASSVGSYTPSMVASKIDNRPAIVIEIGTRLTRIGFAGDFLPQEIFRSEFVDPLDGPSPSSPIALFDRSRTEQQQYEVLVKFFKNIIFGKLLTTVSSRRVVVVESLLVSNWQRNAIARALFQCPSLCAHSILFAPSHLCCTFPFNTKTCLVIDMGADEAVLFPVAEGVLMLNSLETSVAPSATALEQNVRRLMAQFGRLRTGAEDDAEGRPLTETELEQADRMRLWEDVAVRFCFATTAARGKRIQTYLANSASAAFPSSSADCSAAFDAASAAPAVELQFGGAHLLTVPGIVREGAAEVFFSAGDEEDVRSVTQMILDSVAKASIDLRRDFLRNLLLVGGVTRLPGFLARLKSELLGAIADGYHPKLSRKLHDISFYQFPAEFKGQLFCAWLGGAMFGAFDHSLDQRSLTRDEWMETKTVKYPSNIMLLRGTTNVPTPTETMASTRRTTAVATDGISKKISSLDQLKKLRRGSKEPPLRSLEIDLLWSDPSSRITGVRPNVQRKAGDEDMVERIGAIKVSFSYIVFSWLLNKSSPLIGGEAASGTLGANSAERAPLLLTSKLSGKSFPPIFWAGAPPASIGSGIGRKETACQALLRRDHREGQSIASSSVTMKSGQLCKAAEAVFRAQPTLVKIDPQAVIVGDIHRQFSDLKKIFTTHGLPPEQQRVFPGIPVPILKKAPGSGFR</sequence>
<dbReference type="SUPFAM" id="SSF53067">
    <property type="entry name" value="Actin-like ATPase domain"/>
    <property type="match status" value="2"/>
</dbReference>
<evidence type="ECO:0000313" key="3">
    <source>
        <dbReference type="Proteomes" id="UP001620645"/>
    </source>
</evidence>